<dbReference type="Gene3D" id="1.10.260.40">
    <property type="entry name" value="lambda repressor-like DNA-binding domains"/>
    <property type="match status" value="1"/>
</dbReference>
<dbReference type="Proteomes" id="UP000006798">
    <property type="component" value="Chromosome 2"/>
</dbReference>
<dbReference type="Pfam" id="PF01381">
    <property type="entry name" value="HTH_3"/>
    <property type="match status" value="1"/>
</dbReference>
<dbReference type="PANTHER" id="PTHR35010:SF4">
    <property type="entry name" value="BLL5781 PROTEIN"/>
    <property type="match status" value="1"/>
</dbReference>
<dbReference type="InterPro" id="IPR010982">
    <property type="entry name" value="Lambda_DNA-bd_dom_sf"/>
</dbReference>
<dbReference type="CDD" id="cd00093">
    <property type="entry name" value="HTH_XRE"/>
    <property type="match status" value="1"/>
</dbReference>
<dbReference type="HOGENOM" id="CLU_083309_0_0_4"/>
<dbReference type="PANTHER" id="PTHR35010">
    <property type="entry name" value="BLL4672 PROTEIN-RELATED"/>
    <property type="match status" value="1"/>
</dbReference>
<protein>
    <submittedName>
        <fullName evidence="2">Transcriptional regulator XRE family</fullName>
    </submittedName>
</protein>
<dbReference type="PROSITE" id="PS50943">
    <property type="entry name" value="HTH_CROC1"/>
    <property type="match status" value="1"/>
</dbReference>
<reference evidence="2 3" key="1">
    <citation type="journal article" date="2011" name="J. Bacteriol.">
        <title>Complete genome sequence of the type strain Cupriavidus necator N-1.</title>
        <authorList>
            <person name="Poehlein A."/>
            <person name="Kusian B."/>
            <person name="Friedrich B."/>
            <person name="Daniel R."/>
            <person name="Bowien B."/>
        </authorList>
    </citation>
    <scope>NUCLEOTIDE SEQUENCE [LARGE SCALE GENOMIC DNA]</scope>
    <source>
        <strain evidence="3">ATCC 43291 / DSM 13513 / CCUG 52238 / LMG 8453 / N-1</strain>
    </source>
</reference>
<feature type="domain" description="HTH cro/C1-type" evidence="1">
    <location>
        <begin position="30"/>
        <end position="84"/>
    </location>
</feature>
<name>F8GML8_CUPNN</name>
<organism evidence="2 3">
    <name type="scientific">Cupriavidus necator (strain ATCC 43291 / DSM 13513 / CCUG 52238 / LMG 8453 / N-1)</name>
    <name type="common">Ralstonia eutropha</name>
    <dbReference type="NCBI Taxonomy" id="1042878"/>
    <lineage>
        <taxon>Bacteria</taxon>
        <taxon>Pseudomonadati</taxon>
        <taxon>Pseudomonadota</taxon>
        <taxon>Betaproteobacteria</taxon>
        <taxon>Burkholderiales</taxon>
        <taxon>Burkholderiaceae</taxon>
        <taxon>Cupriavidus</taxon>
    </lineage>
</organism>
<gene>
    <name evidence="2" type="ordered locus">CNE_2c11920</name>
</gene>
<proteinExistence type="predicted"/>
<dbReference type="SUPFAM" id="SSF47413">
    <property type="entry name" value="lambda repressor-like DNA-binding domains"/>
    <property type="match status" value="1"/>
</dbReference>
<dbReference type="Gene3D" id="3.30.450.180">
    <property type="match status" value="1"/>
</dbReference>
<evidence type="ECO:0000259" key="1">
    <source>
        <dbReference type="PROSITE" id="PS50943"/>
    </source>
</evidence>
<dbReference type="KEGG" id="cnc:CNE_2c11920"/>
<dbReference type="InterPro" id="IPR001387">
    <property type="entry name" value="Cro/C1-type_HTH"/>
</dbReference>
<sequence>MAIRPNACCNAAMETLTPASEATLDFPGLLRYWRGKRGYSQLALSLAAGVSQRHISFLESGRARPSREMVLALAERLGVPLRQRNRLLLAGGFAPAYSEHALASPPLQMVQQAIALILAKQEPYPAVVLDRFWNLVDANLAYRRMLDTLLGERAPASLTEGSHRINLMLTVFDPEGLWPVIENAHQVGRYLLRRVWQELQVQAHDQTAREIFGRIAAWHPDMVGPGGVLLREDDGTDGPPAPLLPVVLHAGAFRASLFSTLTTLGIPQDITLQELRIECFFPADDATRTLFETQGAPQRPALRSGSAGK</sequence>
<dbReference type="GO" id="GO:0003677">
    <property type="term" value="F:DNA binding"/>
    <property type="evidence" value="ECO:0007669"/>
    <property type="project" value="InterPro"/>
</dbReference>
<dbReference type="InterPro" id="IPR041413">
    <property type="entry name" value="MLTR_LBD"/>
</dbReference>
<dbReference type="SMART" id="SM00530">
    <property type="entry name" value="HTH_XRE"/>
    <property type="match status" value="1"/>
</dbReference>
<evidence type="ECO:0000313" key="2">
    <source>
        <dbReference type="EMBL" id="AEI80156.1"/>
    </source>
</evidence>
<dbReference type="AlphaFoldDB" id="F8GML8"/>
<dbReference type="EMBL" id="CP002878">
    <property type="protein sequence ID" value="AEI80156.1"/>
    <property type="molecule type" value="Genomic_DNA"/>
</dbReference>
<accession>F8GML8</accession>
<dbReference type="Pfam" id="PF17765">
    <property type="entry name" value="MLTR_LBD"/>
    <property type="match status" value="1"/>
</dbReference>
<evidence type="ECO:0000313" key="3">
    <source>
        <dbReference type="Proteomes" id="UP000006798"/>
    </source>
</evidence>